<gene>
    <name evidence="2" type="ORF">B0I35DRAFT_439811</name>
</gene>
<reference evidence="2" key="1">
    <citation type="journal article" date="2021" name="Nat. Commun.">
        <title>Genetic determinants of endophytism in the Arabidopsis root mycobiome.</title>
        <authorList>
            <person name="Mesny F."/>
            <person name="Miyauchi S."/>
            <person name="Thiergart T."/>
            <person name="Pickel B."/>
            <person name="Atanasova L."/>
            <person name="Karlsson M."/>
            <person name="Huettel B."/>
            <person name="Barry K.W."/>
            <person name="Haridas S."/>
            <person name="Chen C."/>
            <person name="Bauer D."/>
            <person name="Andreopoulos W."/>
            <person name="Pangilinan J."/>
            <person name="LaButti K."/>
            <person name="Riley R."/>
            <person name="Lipzen A."/>
            <person name="Clum A."/>
            <person name="Drula E."/>
            <person name="Henrissat B."/>
            <person name="Kohler A."/>
            <person name="Grigoriev I.V."/>
            <person name="Martin F.M."/>
            <person name="Hacquard S."/>
        </authorList>
    </citation>
    <scope>NUCLEOTIDE SEQUENCE</scope>
    <source>
        <strain evidence="2">MPI-CAGE-CH-0235</strain>
    </source>
</reference>
<accession>A0A8K0SLF2</accession>
<keyword evidence="3" id="KW-1185">Reference proteome</keyword>
<evidence type="ECO:0000259" key="1">
    <source>
        <dbReference type="Pfam" id="PF20150"/>
    </source>
</evidence>
<dbReference type="PANTHER" id="PTHR35910">
    <property type="entry name" value="2EXR DOMAIN-CONTAINING PROTEIN"/>
    <property type="match status" value="1"/>
</dbReference>
<dbReference type="Pfam" id="PF20150">
    <property type="entry name" value="2EXR"/>
    <property type="match status" value="1"/>
</dbReference>
<evidence type="ECO:0000313" key="2">
    <source>
        <dbReference type="EMBL" id="KAH7310860.1"/>
    </source>
</evidence>
<comment type="caution">
    <text evidence="2">The sequence shown here is derived from an EMBL/GenBank/DDBJ whole genome shotgun (WGS) entry which is preliminary data.</text>
</comment>
<dbReference type="InterPro" id="IPR045518">
    <property type="entry name" value="2EXR"/>
</dbReference>
<protein>
    <recommendedName>
        <fullName evidence="1">2EXR domain-containing protein</fullName>
    </recommendedName>
</protein>
<proteinExistence type="predicted"/>
<sequence>MFTPFPRLPAELRRLIWAHALPSRRAVEVDMAPFPEELDTYCNMRSTTMRNNGIVRAFAHACSESRAVVLAHGGRLLLGDDGPRTMGGTVPNSHIKDILNPWVLDSDVLHVNWEPYFFVQYDLEDDPIPFYTNRDRSAGFSVAADLQNDYADFDQHLAKANVHLCVKVVTIHATDQQVLSSVPPVFENLASRVQLVSVDDMATMQAMHAHWRRAYDAQSCHGKWRDGEPEEAFLELVGDGDDSAKFREQMDTLIQETASRFPVVVMFRHCADECYMQKEEL</sequence>
<organism evidence="2 3">
    <name type="scientific">Stachybotrys elegans</name>
    <dbReference type="NCBI Taxonomy" id="80388"/>
    <lineage>
        <taxon>Eukaryota</taxon>
        <taxon>Fungi</taxon>
        <taxon>Dikarya</taxon>
        <taxon>Ascomycota</taxon>
        <taxon>Pezizomycotina</taxon>
        <taxon>Sordariomycetes</taxon>
        <taxon>Hypocreomycetidae</taxon>
        <taxon>Hypocreales</taxon>
        <taxon>Stachybotryaceae</taxon>
        <taxon>Stachybotrys</taxon>
    </lineage>
</organism>
<dbReference type="PANTHER" id="PTHR35910:SF1">
    <property type="entry name" value="2EXR DOMAIN-CONTAINING PROTEIN"/>
    <property type="match status" value="1"/>
</dbReference>
<dbReference type="EMBL" id="JAGPNK010000012">
    <property type="protein sequence ID" value="KAH7310860.1"/>
    <property type="molecule type" value="Genomic_DNA"/>
</dbReference>
<feature type="domain" description="2EXR" evidence="1">
    <location>
        <begin position="2"/>
        <end position="72"/>
    </location>
</feature>
<dbReference type="Proteomes" id="UP000813444">
    <property type="component" value="Unassembled WGS sequence"/>
</dbReference>
<dbReference type="OrthoDB" id="4812806at2759"/>
<dbReference type="AlphaFoldDB" id="A0A8K0SLF2"/>
<name>A0A8K0SLF2_9HYPO</name>
<evidence type="ECO:0000313" key="3">
    <source>
        <dbReference type="Proteomes" id="UP000813444"/>
    </source>
</evidence>